<protein>
    <submittedName>
        <fullName evidence="2">Glycoprotein UL22A</fullName>
    </submittedName>
</protein>
<feature type="compositionally biased region" description="Polar residues" evidence="1">
    <location>
        <begin position="52"/>
        <end position="61"/>
    </location>
</feature>
<feature type="compositionally biased region" description="Acidic residues" evidence="1">
    <location>
        <begin position="62"/>
        <end position="73"/>
    </location>
</feature>
<feature type="compositionally biased region" description="Basic and acidic residues" evidence="1">
    <location>
        <begin position="81"/>
        <end position="106"/>
    </location>
</feature>
<reference evidence="2 3" key="1">
    <citation type="journal article" date="2015" name="J. Virol.">
        <title>High-throughput analysis of human cytomegalovirus genome diversity highlights the widespread occurrence of gene-disrupting mutations and pervasive recombination.</title>
        <authorList>
            <person name="Sijmons S."/>
            <person name="Thys K."/>
            <person name="Mbong Ngwese M."/>
            <person name="Van Damme E."/>
            <person name="Dvorak J."/>
            <person name="Van Loock M."/>
            <person name="Li G."/>
            <person name="Tachezy R."/>
            <person name="Busson L."/>
            <person name="Aerssens J."/>
            <person name="Van Ranst M."/>
            <person name="Maes P."/>
        </authorList>
    </citation>
    <scope>NUCLEOTIDE SEQUENCE [LARGE SCALE GENOMIC DNA]</scope>
    <source>
        <strain evidence="2">BE/31/2011</strain>
    </source>
</reference>
<dbReference type="InterPro" id="IPR009245">
    <property type="entry name" value="Cytomegalo_UL22A"/>
</dbReference>
<dbReference type="Proteomes" id="UP000105751">
    <property type="component" value="Segment"/>
</dbReference>
<feature type="region of interest" description="Disordered" evidence="1">
    <location>
        <begin position="21"/>
        <end position="106"/>
    </location>
</feature>
<name>A0A0G2TGK1_HCMV</name>
<dbReference type="Pfam" id="PF05984">
    <property type="entry name" value="Cytomega_UL20A"/>
    <property type="match status" value="1"/>
</dbReference>
<evidence type="ECO:0000256" key="1">
    <source>
        <dbReference type="SAM" id="MobiDB-lite"/>
    </source>
</evidence>
<accession>A0A0G2TGK1</accession>
<evidence type="ECO:0000313" key="3">
    <source>
        <dbReference type="Proteomes" id="UP000105751"/>
    </source>
</evidence>
<organismHost>
    <name type="scientific">Homo sapiens</name>
    <name type="common">Human</name>
    <dbReference type="NCBI Taxonomy" id="9606"/>
</organismHost>
<sequence length="106" mass="11591">MARRLWILSLLAVTLTVALAAPSQKSKRSVTVEQPSTSTNSDGNNTTRNKDVTLSQGGSTTDGDEDYSGEEYDVLITDGDGSEHQQPQEKTDEHKGEHTKKNEKTQ</sequence>
<feature type="compositionally biased region" description="Low complexity" evidence="1">
    <location>
        <begin position="36"/>
        <end position="47"/>
    </location>
</feature>
<gene>
    <name evidence="2" type="primary">UL22A</name>
</gene>
<proteinExistence type="predicted"/>
<evidence type="ECO:0000313" key="2">
    <source>
        <dbReference type="EMBL" id="AKI08919.1"/>
    </source>
</evidence>
<dbReference type="EMBL" id="KP745641">
    <property type="protein sequence ID" value="AKI08919.1"/>
    <property type="molecule type" value="Genomic_DNA"/>
</dbReference>
<organism evidence="2 3">
    <name type="scientific">Human cytomegalovirus</name>
    <name type="common">HHV-5</name>
    <name type="synonym">Human herpesvirus 5</name>
    <dbReference type="NCBI Taxonomy" id="10359"/>
    <lineage>
        <taxon>Viruses</taxon>
        <taxon>Duplodnaviria</taxon>
        <taxon>Heunggongvirae</taxon>
        <taxon>Peploviricota</taxon>
        <taxon>Herviviricetes</taxon>
        <taxon>Herpesvirales</taxon>
        <taxon>Orthoherpesviridae</taxon>
        <taxon>Betaherpesvirinae</taxon>
        <taxon>Cytomegalovirus</taxon>
        <taxon>Cytomegalovirus humanbeta5</taxon>
    </lineage>
</organism>